<sequence length="422" mass="46343">MWKAKPSVSCRATARAAVPPWRRRGYRRHSCPQRPNPKPLPNKRRPTIRRDAGLSRVKILHVAQKTKGGVATHMAQLVAAQAVEHGVGNVVIVVGDDEKHFFEAIPQATLRLFRSSARRPGAFAGMARFAHRVIAAERPDILHVHSTFAGVLIRARYLFTRAEQRPAIVYCAHGWAFNMQIPAWQKRIYVAIERLLARVTDRILCISRFEQDSAIAVGLPAAKLAMVYNGLPPLDGDVAPAAGFDPATLNLLFIGRTTPQKGLPDLFAAMAMLGDRPIHLHTVGDRMDDARLAPANITEHGWKPREVLPSYIAAADAIVMPSRWEGFGLAAIEAMRQARAVVASDADALPEIVRPGISGYLYPRGTVAALADVLSGLDRTELRALGQSGRDLFLAAFTEDRMIAKVASLYRDITVARASEEY</sequence>
<dbReference type="PANTHER" id="PTHR45947">
    <property type="entry name" value="SULFOQUINOVOSYL TRANSFERASE SQD2"/>
    <property type="match status" value="1"/>
</dbReference>
<dbReference type="SUPFAM" id="SSF53756">
    <property type="entry name" value="UDP-Glycosyltransferase/glycogen phosphorylase"/>
    <property type="match status" value="1"/>
</dbReference>
<dbReference type="InterPro" id="IPR050194">
    <property type="entry name" value="Glycosyltransferase_grp1"/>
</dbReference>
<dbReference type="Proteomes" id="UP000292085">
    <property type="component" value="Unassembled WGS sequence"/>
</dbReference>
<dbReference type="PANTHER" id="PTHR45947:SF3">
    <property type="entry name" value="SULFOQUINOVOSYL TRANSFERASE SQD2"/>
    <property type="match status" value="1"/>
</dbReference>
<reference evidence="3 4" key="1">
    <citation type="submission" date="2019-02" db="EMBL/GenBank/DDBJ databases">
        <authorList>
            <person name="Li Y."/>
        </authorList>
    </citation>
    <scope>NUCLEOTIDE SEQUENCE [LARGE SCALE GENOMIC DNA]</scope>
    <source>
        <strain evidence="3 4">3-7</strain>
    </source>
</reference>
<accession>A0A4Q6Y4U0</accession>
<name>A0A4Q6Y4U0_9SPHN</name>
<comment type="caution">
    <text evidence="3">The sequence shown here is derived from an EMBL/GenBank/DDBJ whole genome shotgun (WGS) entry which is preliminary data.</text>
</comment>
<proteinExistence type="predicted"/>
<dbReference type="OrthoDB" id="9806708at2"/>
<gene>
    <name evidence="3" type="ORF">EWE75_10830</name>
</gene>
<evidence type="ECO:0000256" key="1">
    <source>
        <dbReference type="SAM" id="MobiDB-lite"/>
    </source>
</evidence>
<feature type="region of interest" description="Disordered" evidence="1">
    <location>
        <begin position="21"/>
        <end position="48"/>
    </location>
</feature>
<dbReference type="Pfam" id="PF13439">
    <property type="entry name" value="Glyco_transf_4"/>
    <property type="match status" value="1"/>
</dbReference>
<keyword evidence="3" id="KW-0808">Transferase</keyword>
<dbReference type="InterPro" id="IPR028098">
    <property type="entry name" value="Glyco_trans_4-like_N"/>
</dbReference>
<evidence type="ECO:0000313" key="4">
    <source>
        <dbReference type="Proteomes" id="UP000292085"/>
    </source>
</evidence>
<evidence type="ECO:0000259" key="2">
    <source>
        <dbReference type="Pfam" id="PF13439"/>
    </source>
</evidence>
<evidence type="ECO:0000313" key="3">
    <source>
        <dbReference type="EMBL" id="RZF64439.1"/>
    </source>
</evidence>
<dbReference type="GO" id="GO:0016758">
    <property type="term" value="F:hexosyltransferase activity"/>
    <property type="evidence" value="ECO:0007669"/>
    <property type="project" value="TreeGrafter"/>
</dbReference>
<organism evidence="3 4">
    <name type="scientific">Sphingomonas populi</name>
    <dbReference type="NCBI Taxonomy" id="2484750"/>
    <lineage>
        <taxon>Bacteria</taxon>
        <taxon>Pseudomonadati</taxon>
        <taxon>Pseudomonadota</taxon>
        <taxon>Alphaproteobacteria</taxon>
        <taxon>Sphingomonadales</taxon>
        <taxon>Sphingomonadaceae</taxon>
        <taxon>Sphingomonas</taxon>
    </lineage>
</organism>
<feature type="domain" description="Glycosyltransferase subfamily 4-like N-terminal" evidence="2">
    <location>
        <begin position="68"/>
        <end position="231"/>
    </location>
</feature>
<feature type="compositionally biased region" description="Basic residues" evidence="1">
    <location>
        <begin position="21"/>
        <end position="31"/>
    </location>
</feature>
<dbReference type="AlphaFoldDB" id="A0A4Q6Y4U0"/>
<dbReference type="Gene3D" id="3.40.50.2000">
    <property type="entry name" value="Glycogen Phosphorylase B"/>
    <property type="match status" value="2"/>
</dbReference>
<dbReference type="EMBL" id="SGIS01000014">
    <property type="protein sequence ID" value="RZF64439.1"/>
    <property type="molecule type" value="Genomic_DNA"/>
</dbReference>
<keyword evidence="4" id="KW-1185">Reference proteome</keyword>
<dbReference type="Pfam" id="PF13692">
    <property type="entry name" value="Glyco_trans_1_4"/>
    <property type="match status" value="1"/>
</dbReference>
<protein>
    <submittedName>
        <fullName evidence="3">Glycosyltransferase family 1 protein</fullName>
    </submittedName>
</protein>